<dbReference type="PATRIC" id="fig|46224.3.peg.3407"/>
<accession>A0A150KVL7</accession>
<dbReference type="PROSITE" id="PS50057">
    <property type="entry name" value="FERM_3"/>
    <property type="match status" value="1"/>
</dbReference>
<sequence length="66" mass="7614">METEIANEIAKGANVEKTLAKYFGLSVTKNEVQIIKKALNDRAKINQMIEVLCRKNWRMNARVKSY</sequence>
<evidence type="ECO:0000313" key="2">
    <source>
        <dbReference type="EMBL" id="KYD04125.1"/>
    </source>
</evidence>
<feature type="domain" description="FERM" evidence="1">
    <location>
        <begin position="1"/>
        <end position="66"/>
    </location>
</feature>
<name>A0A150KVL7_9BACI</name>
<evidence type="ECO:0000313" key="3">
    <source>
        <dbReference type="Proteomes" id="UP000075666"/>
    </source>
</evidence>
<dbReference type="InterPro" id="IPR000299">
    <property type="entry name" value="FERM_domain"/>
</dbReference>
<keyword evidence="3" id="KW-1185">Reference proteome</keyword>
<comment type="caution">
    <text evidence="2">The sequence shown here is derived from an EMBL/GenBank/DDBJ whole genome shotgun (WGS) entry which is preliminary data.</text>
</comment>
<dbReference type="RefSeq" id="WP_066232287.1">
    <property type="nucleotide sequence ID" value="NZ_JARMRX010000030.1"/>
</dbReference>
<evidence type="ECO:0000259" key="1">
    <source>
        <dbReference type="PROSITE" id="PS50057"/>
    </source>
</evidence>
<protein>
    <recommendedName>
        <fullName evidence="1">FERM domain-containing protein</fullName>
    </recommendedName>
</protein>
<dbReference type="OrthoDB" id="9958717at2"/>
<gene>
    <name evidence="2" type="ORF">B4102_3323</name>
</gene>
<reference evidence="2 3" key="1">
    <citation type="submission" date="2016-01" db="EMBL/GenBank/DDBJ databases">
        <title>Genome Sequences of Twelve Sporeforming Bacillus Species Isolated from Foods.</title>
        <authorList>
            <person name="Berendsen E.M."/>
            <person name="Wells-Bennik M.H."/>
            <person name="Krawcyk A.O."/>
            <person name="De Jong A."/>
            <person name="Holsappel S."/>
            <person name="Eijlander R.T."/>
            <person name="Kuipers O.P."/>
        </authorList>
    </citation>
    <scope>NUCLEOTIDE SEQUENCE [LARGE SCALE GENOMIC DNA]</scope>
    <source>
        <strain evidence="2 3">B4102</strain>
    </source>
</reference>
<dbReference type="EMBL" id="LQYN01000064">
    <property type="protein sequence ID" value="KYD04125.1"/>
    <property type="molecule type" value="Genomic_DNA"/>
</dbReference>
<proteinExistence type="predicted"/>
<organism evidence="2 3">
    <name type="scientific">Heyndrickxia sporothermodurans</name>
    <dbReference type="NCBI Taxonomy" id="46224"/>
    <lineage>
        <taxon>Bacteria</taxon>
        <taxon>Bacillati</taxon>
        <taxon>Bacillota</taxon>
        <taxon>Bacilli</taxon>
        <taxon>Bacillales</taxon>
        <taxon>Bacillaceae</taxon>
        <taxon>Heyndrickxia</taxon>
    </lineage>
</organism>
<dbReference type="Proteomes" id="UP000075666">
    <property type="component" value="Unassembled WGS sequence"/>
</dbReference>
<dbReference type="Gene3D" id="1.10.60.40">
    <property type="match status" value="1"/>
</dbReference>
<dbReference type="AlphaFoldDB" id="A0A150KVL7"/>